<dbReference type="InterPro" id="IPR036008">
    <property type="entry name" value="Aconitase_4Fe-4S_dom"/>
</dbReference>
<dbReference type="Gene3D" id="3.20.19.10">
    <property type="entry name" value="Aconitase, domain 4"/>
    <property type="match status" value="1"/>
</dbReference>
<dbReference type="PANTHER" id="PTHR43160">
    <property type="entry name" value="ACONITATE HYDRATASE B"/>
    <property type="match status" value="1"/>
</dbReference>
<evidence type="ECO:0000259" key="7">
    <source>
        <dbReference type="Pfam" id="PF00330"/>
    </source>
</evidence>
<comment type="subunit">
    <text evidence="3">Monomer.</text>
</comment>
<accession>A0A1Y4STJ7</accession>
<dbReference type="GO" id="GO:0006099">
    <property type="term" value="P:tricarboxylic acid cycle"/>
    <property type="evidence" value="ECO:0007669"/>
    <property type="project" value="UniProtKB-UniPathway"/>
</dbReference>
<dbReference type="GO" id="GO:0046872">
    <property type="term" value="F:metal ion binding"/>
    <property type="evidence" value="ECO:0007669"/>
    <property type="project" value="UniProtKB-KW"/>
</dbReference>
<dbReference type="Pfam" id="PF00694">
    <property type="entry name" value="Aconitase_C"/>
    <property type="match status" value="1"/>
</dbReference>
<feature type="domain" description="Aconitase A/isopropylmalate dehydratase small subunit swivel" evidence="8">
    <location>
        <begin position="517"/>
        <end position="571"/>
    </location>
</feature>
<keyword evidence="6" id="KW-0411">Iron-sulfur</keyword>
<dbReference type="InterPro" id="IPR050926">
    <property type="entry name" value="Aconitase/IPM_isomerase"/>
</dbReference>
<dbReference type="PROSITE" id="PS00450">
    <property type="entry name" value="ACONITASE_1"/>
    <property type="match status" value="1"/>
</dbReference>
<evidence type="ECO:0000259" key="8">
    <source>
        <dbReference type="Pfam" id="PF00694"/>
    </source>
</evidence>
<dbReference type="Pfam" id="PF00330">
    <property type="entry name" value="Aconitase"/>
    <property type="match status" value="1"/>
</dbReference>
<comment type="similarity">
    <text evidence="2">Belongs to the aconitase/IPM isomerase family.</text>
</comment>
<evidence type="ECO:0000256" key="5">
    <source>
        <dbReference type="ARBA" id="ARBA00023004"/>
    </source>
</evidence>
<dbReference type="GO" id="GO:0051539">
    <property type="term" value="F:4 iron, 4 sulfur cluster binding"/>
    <property type="evidence" value="ECO:0007669"/>
    <property type="project" value="TreeGrafter"/>
</dbReference>
<comment type="cofactor">
    <cofactor evidence="1">
        <name>[4Fe-4S] cluster</name>
        <dbReference type="ChEBI" id="CHEBI:49883"/>
    </cofactor>
</comment>
<dbReference type="AlphaFoldDB" id="A0A1Y4STJ7"/>
<name>A0A1Y4STJ7_9FIRM</name>
<dbReference type="NCBIfam" id="TIGR01342">
    <property type="entry name" value="acon_putative"/>
    <property type="match status" value="1"/>
</dbReference>
<dbReference type="EMBL" id="NFLJ01000035">
    <property type="protein sequence ID" value="OUQ33228.1"/>
    <property type="molecule type" value="Genomic_DNA"/>
</dbReference>
<sequence length="639" mass="69418">MNLAYKVLQAHLKEGELIPGTPICIGIDQTLTQDSTGTMAYLQLEAMDTGKVAVEKAVAYIDHNMLQTGFENMDDHEFIRSVAKKHGITFSKPGNGVCHQLQLENFSKPGKTLVGSDSHTPTCGAMGMIAIGAGGLDVAVAMATGKYYLQCPSVIQVNLTGKKASWVSAKDIILKILQILSVKGGVNKIVEYTGEGIASLSLTDRATICNMGAELGATTSIFPTDERTLEYLKQQGREEDYVEFKADADAKYDERLDIDLSTLEPMVAKPHSPDAVVAVKELEGMHIHQVVIGSCTNSSFADMMRAAKILKGRKVADHVSLVIAPGSSSILAMLSQNGALADMIHAGARILECGCGPCIGMGQAPLSQGISLRTINRNFKGRSGTNDAGVYLVSPEVAALSAIKGYLSCQFEDDMSLDEVPMTPFIKNQNFFIDEYDPQTEVYMGPNIKPVPRGEKLNDDIQGKVVLKVGDNISTDHIVPSDSKLLPFRSNVPHLAKFAFSKVDDQFYTRAKENHGGFIVGGDNYGQGSSREHAALVPNYLKIRAIFALSFARIHRSNLINNGILPIVIDQKGYDFFNEEDEYVLLNVKESVEKDEPIIVQNVQTKETLSTQLTLAPREKVMILQGGLLNAIKELGGDF</sequence>
<evidence type="ECO:0000313" key="10">
    <source>
        <dbReference type="Proteomes" id="UP000195305"/>
    </source>
</evidence>
<dbReference type="PRINTS" id="PR00415">
    <property type="entry name" value="ACONITASE"/>
</dbReference>
<keyword evidence="4" id="KW-0479">Metal-binding</keyword>
<proteinExistence type="inferred from homology"/>
<dbReference type="SUPFAM" id="SSF52016">
    <property type="entry name" value="LeuD/IlvD-like"/>
    <property type="match status" value="1"/>
</dbReference>
<dbReference type="PANTHER" id="PTHR43160:SF3">
    <property type="entry name" value="ACONITATE HYDRATASE, MITOCHONDRIAL"/>
    <property type="match status" value="1"/>
</dbReference>
<evidence type="ECO:0000256" key="2">
    <source>
        <dbReference type="ARBA" id="ARBA00007185"/>
    </source>
</evidence>
<reference evidence="9 10" key="1">
    <citation type="journal article" date="2018" name="BMC Genomics">
        <title>Whole genome sequencing and function prediction of 133 gut anaerobes isolated from chicken caecum in pure cultures.</title>
        <authorList>
            <person name="Medvecky M."/>
            <person name="Cejkova D."/>
            <person name="Polansky O."/>
            <person name="Karasova D."/>
            <person name="Kubasova T."/>
            <person name="Cizek A."/>
            <person name="Rychlik I."/>
        </authorList>
    </citation>
    <scope>NUCLEOTIDE SEQUENCE [LARGE SCALE GENOMIC DNA]</scope>
    <source>
        <strain evidence="9 10">An13</strain>
    </source>
</reference>
<evidence type="ECO:0000256" key="3">
    <source>
        <dbReference type="ARBA" id="ARBA00011245"/>
    </source>
</evidence>
<feature type="domain" description="Aconitase/3-isopropylmalate dehydratase large subunit alpha/beta/alpha" evidence="7">
    <location>
        <begin position="6"/>
        <end position="405"/>
    </location>
</feature>
<evidence type="ECO:0000256" key="1">
    <source>
        <dbReference type="ARBA" id="ARBA00001966"/>
    </source>
</evidence>
<dbReference type="NCBIfam" id="NF001614">
    <property type="entry name" value="PRK00402.1"/>
    <property type="match status" value="1"/>
</dbReference>
<dbReference type="Proteomes" id="UP000195305">
    <property type="component" value="Unassembled WGS sequence"/>
</dbReference>
<organism evidence="9 10">
    <name type="scientific">Massilimicrobiota timonensis</name>
    <dbReference type="NCBI Taxonomy" id="1776392"/>
    <lineage>
        <taxon>Bacteria</taxon>
        <taxon>Bacillati</taxon>
        <taxon>Bacillota</taxon>
        <taxon>Erysipelotrichia</taxon>
        <taxon>Erysipelotrichales</taxon>
        <taxon>Erysipelotrichaceae</taxon>
        <taxon>Massilimicrobiota</taxon>
    </lineage>
</organism>
<protein>
    <submittedName>
        <fullName evidence="9">Aconitate hydratase</fullName>
    </submittedName>
</protein>
<dbReference type="SUPFAM" id="SSF53732">
    <property type="entry name" value="Aconitase iron-sulfur domain"/>
    <property type="match status" value="1"/>
</dbReference>
<keyword evidence="5" id="KW-0408">Iron</keyword>
<dbReference type="RefSeq" id="WP_087359276.1">
    <property type="nucleotide sequence ID" value="NZ_NFLJ01000035.1"/>
</dbReference>
<dbReference type="PROSITE" id="PS01244">
    <property type="entry name" value="ACONITASE_2"/>
    <property type="match status" value="1"/>
</dbReference>
<evidence type="ECO:0000313" key="9">
    <source>
        <dbReference type="EMBL" id="OUQ33228.1"/>
    </source>
</evidence>
<dbReference type="InterPro" id="IPR018136">
    <property type="entry name" value="Aconitase_4Fe-4S_BS"/>
</dbReference>
<comment type="caution">
    <text evidence="9">The sequence shown here is derived from an EMBL/GenBank/DDBJ whole genome shotgun (WGS) entry which is preliminary data.</text>
</comment>
<gene>
    <name evidence="9" type="ORF">B5E75_11230</name>
</gene>
<evidence type="ECO:0000256" key="4">
    <source>
        <dbReference type="ARBA" id="ARBA00022723"/>
    </source>
</evidence>
<dbReference type="InterPro" id="IPR015928">
    <property type="entry name" value="Aconitase/3IPM_dehydase_swvl"/>
</dbReference>
<dbReference type="GO" id="GO:0005829">
    <property type="term" value="C:cytosol"/>
    <property type="evidence" value="ECO:0007669"/>
    <property type="project" value="TreeGrafter"/>
</dbReference>
<dbReference type="UniPathway" id="UPA00223">
    <property type="reaction ID" value="UER00718"/>
</dbReference>
<dbReference type="Gene3D" id="3.30.499.10">
    <property type="entry name" value="Aconitase, domain 3"/>
    <property type="match status" value="2"/>
</dbReference>
<dbReference type="NCBIfam" id="NF005558">
    <property type="entry name" value="PRK07229.1"/>
    <property type="match status" value="1"/>
</dbReference>
<evidence type="ECO:0000256" key="6">
    <source>
        <dbReference type="ARBA" id="ARBA00023014"/>
    </source>
</evidence>
<dbReference type="InterPro" id="IPR015931">
    <property type="entry name" value="Acnase/IPM_dHydase_lsu_aba_1/3"/>
</dbReference>
<keyword evidence="10" id="KW-1185">Reference proteome</keyword>
<dbReference type="InterPro" id="IPR001030">
    <property type="entry name" value="Acoase/IPM_deHydtase_lsu_aba"/>
</dbReference>
<dbReference type="InterPro" id="IPR000573">
    <property type="entry name" value="AconitaseA/IPMdHydase_ssu_swvl"/>
</dbReference>
<dbReference type="InterPro" id="IPR006250">
    <property type="entry name" value="Aconitase_put"/>
</dbReference>
<dbReference type="OrthoDB" id="9764318at2"/>
<dbReference type="GO" id="GO:0003994">
    <property type="term" value="F:aconitate hydratase activity"/>
    <property type="evidence" value="ECO:0007669"/>
    <property type="project" value="TreeGrafter"/>
</dbReference>